<evidence type="ECO:0000259" key="8">
    <source>
        <dbReference type="Pfam" id="PF04577"/>
    </source>
</evidence>
<keyword evidence="7" id="KW-0325">Glycoprotein</keyword>
<keyword evidence="5" id="KW-1133">Transmembrane helix</keyword>
<dbReference type="PANTHER" id="PTHR20961">
    <property type="entry name" value="GLYCOSYLTRANSFERASE"/>
    <property type="match status" value="1"/>
</dbReference>
<keyword evidence="2" id="KW-0328">Glycosyltransferase</keyword>
<dbReference type="AlphaFoldDB" id="A0A9Q0M3H4"/>
<keyword evidence="4" id="KW-0812">Transmembrane</keyword>
<evidence type="ECO:0000256" key="7">
    <source>
        <dbReference type="ARBA" id="ARBA00023180"/>
    </source>
</evidence>
<comment type="caution">
    <text evidence="9">The sequence shown here is derived from an EMBL/GenBank/DDBJ whole genome shotgun (WGS) entry which is preliminary data.</text>
</comment>
<dbReference type="InterPro" id="IPR049625">
    <property type="entry name" value="Glyco_transf_61_cat"/>
</dbReference>
<comment type="subcellular location">
    <subcellularLocation>
        <location evidence="1">Membrane</location>
        <topology evidence="1">Single-pass membrane protein</topology>
    </subcellularLocation>
</comment>
<dbReference type="EMBL" id="JAPWDV010000002">
    <property type="protein sequence ID" value="KAJ6219348.1"/>
    <property type="molecule type" value="Genomic_DNA"/>
</dbReference>
<dbReference type="GO" id="GO:0005783">
    <property type="term" value="C:endoplasmic reticulum"/>
    <property type="evidence" value="ECO:0007669"/>
    <property type="project" value="TreeGrafter"/>
</dbReference>
<dbReference type="PANTHER" id="PTHR20961:SF38">
    <property type="entry name" value="PROTEIN O-LINKED-MANNOSE BETA-1,4-N-ACETYLGLUCOSAMINYLTRANSFERASE 2"/>
    <property type="match status" value="1"/>
</dbReference>
<keyword evidence="3" id="KW-0808">Transferase</keyword>
<dbReference type="GO" id="GO:0016020">
    <property type="term" value="C:membrane"/>
    <property type="evidence" value="ECO:0007669"/>
    <property type="project" value="UniProtKB-SubCell"/>
</dbReference>
<keyword evidence="6" id="KW-0472">Membrane</keyword>
<dbReference type="GO" id="GO:0097363">
    <property type="term" value="F:protein O-acetylglucosaminyltransferase activity"/>
    <property type="evidence" value="ECO:0007669"/>
    <property type="project" value="TreeGrafter"/>
</dbReference>
<organism evidence="9 10">
    <name type="scientific">Blomia tropicalis</name>
    <name type="common">Mite</name>
    <dbReference type="NCBI Taxonomy" id="40697"/>
    <lineage>
        <taxon>Eukaryota</taxon>
        <taxon>Metazoa</taxon>
        <taxon>Ecdysozoa</taxon>
        <taxon>Arthropoda</taxon>
        <taxon>Chelicerata</taxon>
        <taxon>Arachnida</taxon>
        <taxon>Acari</taxon>
        <taxon>Acariformes</taxon>
        <taxon>Sarcoptiformes</taxon>
        <taxon>Astigmata</taxon>
        <taxon>Glycyphagoidea</taxon>
        <taxon>Echimyopodidae</taxon>
        <taxon>Blomia</taxon>
    </lineage>
</organism>
<evidence type="ECO:0000256" key="2">
    <source>
        <dbReference type="ARBA" id="ARBA00022676"/>
    </source>
</evidence>
<evidence type="ECO:0000256" key="3">
    <source>
        <dbReference type="ARBA" id="ARBA00022679"/>
    </source>
</evidence>
<evidence type="ECO:0000256" key="4">
    <source>
        <dbReference type="ARBA" id="ARBA00022692"/>
    </source>
</evidence>
<dbReference type="GO" id="GO:0035269">
    <property type="term" value="P:protein O-linked glycosylation via mannose"/>
    <property type="evidence" value="ECO:0007669"/>
    <property type="project" value="TreeGrafter"/>
</dbReference>
<evidence type="ECO:0000313" key="10">
    <source>
        <dbReference type="Proteomes" id="UP001142055"/>
    </source>
</evidence>
<evidence type="ECO:0000256" key="1">
    <source>
        <dbReference type="ARBA" id="ARBA00004167"/>
    </source>
</evidence>
<dbReference type="Pfam" id="PF04577">
    <property type="entry name" value="Glyco_transf_61"/>
    <property type="match status" value="1"/>
</dbReference>
<dbReference type="Proteomes" id="UP001142055">
    <property type="component" value="Chromosome 2"/>
</dbReference>
<accession>A0A9Q0M3H4</accession>
<evidence type="ECO:0000313" key="9">
    <source>
        <dbReference type="EMBL" id="KAJ6219348.1"/>
    </source>
</evidence>
<sequence>MFQWNNSEFSTPSHRSSHRQFGVMKTINKYIPFIVESNLYTYQNKFEFGRLSSVIGHNLYEMKHLVTIRLEDLDILNKTIFNIDGQTLLMSRFKPDNLMHLIHDDLLPLMATIKMNNIENLNHIFIDDHWPHRYGMDLFGKLFNVSLWHKNQFPSDSIVCFQNSFIGLTNLTVWYQYGFRDVQGPVPRTSGEYNFIRQNILLFRDRIVRKLDLKSHCPIKQSILLVRTINRRIINYNNFLQFLQTKFNNIKLIQLESFSMDNITQVEKVFQLFQCCNTLIAMHGSEHILSIFMDPGSTVIELFPFGIESTNYQPYRTLATIIGHRYYTWTNQDLRNSFFPIENQPHTLLKLTPKQRNEIIANIKQPMKPHLCCDNHDWLFRIYQDTIIDIDHFEQFLHEHHDNSTKPIISNVIQLSEVTNLQCHRPFNSQLVVITWNEPWNWILWNQTKPLYYHVLIADQEQTNASIIETDRSHLLLNRTNNCQIWVKPVLKNEKQIIGSFNRNPLKQC</sequence>
<gene>
    <name evidence="9" type="ORF">RDWZM_005160</name>
</gene>
<evidence type="ECO:0000256" key="5">
    <source>
        <dbReference type="ARBA" id="ARBA00022989"/>
    </source>
</evidence>
<reference evidence="9" key="1">
    <citation type="submission" date="2022-12" db="EMBL/GenBank/DDBJ databases">
        <title>Genome assemblies of Blomia tropicalis.</title>
        <authorList>
            <person name="Cui Y."/>
        </authorList>
    </citation>
    <scope>NUCLEOTIDE SEQUENCE</scope>
    <source>
        <tissue evidence="9">Adult mites</tissue>
    </source>
</reference>
<dbReference type="InterPro" id="IPR007657">
    <property type="entry name" value="Glycosyltransferase_61"/>
</dbReference>
<protein>
    <recommendedName>
        <fullName evidence="8">Glycosyltransferase 61 catalytic domain-containing protein</fullName>
    </recommendedName>
</protein>
<evidence type="ECO:0000256" key="6">
    <source>
        <dbReference type="ARBA" id="ARBA00023136"/>
    </source>
</evidence>
<feature type="domain" description="Glycosyltransferase 61 catalytic" evidence="8">
    <location>
        <begin position="188"/>
        <end position="300"/>
    </location>
</feature>
<proteinExistence type="predicted"/>
<name>A0A9Q0M3H4_BLOTA</name>
<keyword evidence="10" id="KW-1185">Reference proteome</keyword>